<dbReference type="Proteomes" id="UP001295740">
    <property type="component" value="Unassembled WGS sequence"/>
</dbReference>
<keyword evidence="3" id="KW-1185">Reference proteome</keyword>
<dbReference type="EMBL" id="CAUWAG010000014">
    <property type="protein sequence ID" value="CAJ2510432.1"/>
    <property type="molecule type" value="Genomic_DNA"/>
</dbReference>
<evidence type="ECO:0000256" key="1">
    <source>
        <dbReference type="SAM" id="MobiDB-lite"/>
    </source>
</evidence>
<name>A0AAI8VSU3_9PEZI</name>
<evidence type="ECO:0000313" key="3">
    <source>
        <dbReference type="Proteomes" id="UP001295740"/>
    </source>
</evidence>
<feature type="region of interest" description="Disordered" evidence="1">
    <location>
        <begin position="17"/>
        <end position="42"/>
    </location>
</feature>
<organism evidence="2 3">
    <name type="scientific">Anthostomella pinea</name>
    <dbReference type="NCBI Taxonomy" id="933095"/>
    <lineage>
        <taxon>Eukaryota</taxon>
        <taxon>Fungi</taxon>
        <taxon>Dikarya</taxon>
        <taxon>Ascomycota</taxon>
        <taxon>Pezizomycotina</taxon>
        <taxon>Sordariomycetes</taxon>
        <taxon>Xylariomycetidae</taxon>
        <taxon>Xylariales</taxon>
        <taxon>Xylariaceae</taxon>
        <taxon>Anthostomella</taxon>
    </lineage>
</organism>
<dbReference type="AlphaFoldDB" id="A0AAI8VSU3"/>
<proteinExistence type="predicted"/>
<gene>
    <name evidence="2" type="ORF">KHLLAP_LOCUS10900</name>
</gene>
<protein>
    <submittedName>
        <fullName evidence="2">Uu.00g051350.m01.CDS01</fullName>
    </submittedName>
</protein>
<accession>A0AAI8VSU3</accession>
<evidence type="ECO:0000313" key="2">
    <source>
        <dbReference type="EMBL" id="CAJ2510432.1"/>
    </source>
</evidence>
<reference evidence="2" key="1">
    <citation type="submission" date="2023-10" db="EMBL/GenBank/DDBJ databases">
        <authorList>
            <person name="Hackl T."/>
        </authorList>
    </citation>
    <scope>NUCLEOTIDE SEQUENCE</scope>
</reference>
<comment type="caution">
    <text evidence="2">The sequence shown here is derived from an EMBL/GenBank/DDBJ whole genome shotgun (WGS) entry which is preliminary data.</text>
</comment>
<sequence>MDRQRLEELQAAEEELRRRRERGRVSQAQFRKRQSQASQVMRDENQQLKAAIEDIVKVARRSDRDDLLRAVIRAAEAAGVVAPELVSGSDADEDTVVEGTIGAPCSITAAASSTTHAASSSGPYVSIAMSTPVTSGVEPGRPTSIGESAVAFSNETSAYTSWTGPAQRLDYSVWIDASRFMRLINPPAGIVPYLGEGRHSFAGRVFWACCHYTANLCELALPYRHAQLRPPAYAVQRGKEADARLRKLIQHSPPLQNVRYIKAMADARLEYREQGYIEGPNAAAGEEDSAALLQLQVAADYAERGEDQSKWLSPSAVEYHLRRQLGSVGFSRLEHTLRSCDAGADSGSLSNVDGGGLPVVRDQVPILVRLLVQKLAETFICFGDGPRWRTERVSALFSGDVEESSYS</sequence>